<dbReference type="InterPro" id="IPR036224">
    <property type="entry name" value="GINS_bundle-like_dom_sf"/>
</dbReference>
<dbReference type="PANTHER" id="PTHR12914">
    <property type="entry name" value="PARTNER OF SLD5"/>
    <property type="match status" value="1"/>
</dbReference>
<name>A0A6T8JME3_HEMAN</name>
<dbReference type="InterPro" id="IPR021151">
    <property type="entry name" value="GINS_A"/>
</dbReference>
<dbReference type="GO" id="GO:1902983">
    <property type="term" value="P:DNA strand elongation involved in mitotic DNA replication"/>
    <property type="evidence" value="ECO:0007669"/>
    <property type="project" value="TreeGrafter"/>
</dbReference>
<dbReference type="GO" id="GO:0000811">
    <property type="term" value="C:GINS complex"/>
    <property type="evidence" value="ECO:0007669"/>
    <property type="project" value="InterPro"/>
</dbReference>
<evidence type="ECO:0000256" key="1">
    <source>
        <dbReference type="ARBA" id="ARBA00004123"/>
    </source>
</evidence>
<feature type="domain" description="GINS subunit" evidence="5">
    <location>
        <begin position="49"/>
        <end position="127"/>
    </location>
</feature>
<dbReference type="AlphaFoldDB" id="A0A6T8JME3"/>
<evidence type="ECO:0000313" key="8">
    <source>
        <dbReference type="EMBL" id="CAD8958456.1"/>
    </source>
</evidence>
<keyword evidence="4" id="KW-0539">Nucleus</keyword>
<evidence type="ECO:0000256" key="2">
    <source>
        <dbReference type="ARBA" id="ARBA00006677"/>
    </source>
</evidence>
<feature type="domain" description="DNA replication complex GINS protein PSF1 C-terminal" evidence="6">
    <location>
        <begin position="144"/>
        <end position="188"/>
    </location>
</feature>
<dbReference type="CDD" id="cd11710">
    <property type="entry name" value="GINS_A_psf1"/>
    <property type="match status" value="1"/>
</dbReference>
<reference evidence="8" key="1">
    <citation type="submission" date="2021-01" db="EMBL/GenBank/DDBJ databases">
        <authorList>
            <person name="Corre E."/>
            <person name="Pelletier E."/>
            <person name="Niang G."/>
            <person name="Scheremetjew M."/>
            <person name="Finn R."/>
            <person name="Kale V."/>
            <person name="Holt S."/>
            <person name="Cochrane G."/>
            <person name="Meng A."/>
            <person name="Brown T."/>
            <person name="Cohen L."/>
        </authorList>
    </citation>
    <scope>NUCLEOTIDE SEQUENCE</scope>
    <source>
        <strain evidence="7">CCMP441</strain>
        <strain evidence="8">CCMP644</strain>
    </source>
</reference>
<proteinExistence type="inferred from homology"/>
<dbReference type="SUPFAM" id="SSF158573">
    <property type="entry name" value="GINS helical bundle-like"/>
    <property type="match status" value="1"/>
</dbReference>
<keyword evidence="3" id="KW-0235">DNA replication</keyword>
<dbReference type="Gene3D" id="1.20.58.1030">
    <property type="match status" value="1"/>
</dbReference>
<comment type="subcellular location">
    <subcellularLocation>
        <location evidence="1">Nucleus</location>
    </subcellularLocation>
</comment>
<protein>
    <submittedName>
        <fullName evidence="8">Uncharacterized protein</fullName>
    </submittedName>
</protein>
<organism evidence="8">
    <name type="scientific">Hemiselmis andersenii</name>
    <name type="common">Cryptophyte alga</name>
    <dbReference type="NCBI Taxonomy" id="464988"/>
    <lineage>
        <taxon>Eukaryota</taxon>
        <taxon>Cryptophyceae</taxon>
        <taxon>Cryptomonadales</taxon>
        <taxon>Hemiselmidaceae</taxon>
        <taxon>Hemiselmis</taxon>
    </lineage>
</organism>
<dbReference type="InterPro" id="IPR056783">
    <property type="entry name" value="PSF1_C"/>
</dbReference>
<dbReference type="Pfam" id="PF24997">
    <property type="entry name" value="PSF1_C"/>
    <property type="match status" value="1"/>
</dbReference>
<dbReference type="Pfam" id="PF05916">
    <property type="entry name" value="Sld5"/>
    <property type="match status" value="1"/>
</dbReference>
<evidence type="ECO:0000259" key="6">
    <source>
        <dbReference type="Pfam" id="PF24997"/>
    </source>
</evidence>
<evidence type="ECO:0000259" key="5">
    <source>
        <dbReference type="Pfam" id="PF05916"/>
    </source>
</evidence>
<evidence type="ECO:0000256" key="4">
    <source>
        <dbReference type="ARBA" id="ARBA00023242"/>
    </source>
</evidence>
<dbReference type="InterPro" id="IPR005339">
    <property type="entry name" value="GINS_Psf1"/>
</dbReference>
<accession>A0A6T8JME3</accession>
<gene>
    <name evidence="8" type="ORF">HAND00432_LOCUS12995</name>
    <name evidence="7" type="ORF">HAND1043_LOCUS7975</name>
</gene>
<sequence length="190" mass="22393">MVCDIAVDLLKELQHDTWLPEYNSELIRLVVEEIIELYNSLLQLLEIPEEDEHSPEDLCQLMAQHTCIERNKRCLLAYIKYRLDELLKQRWECGTSIVPPHLREKMSTHEMALMRDYDELLTSYMNETGVQITDDLEPPKSSKVTVRVLKQMDDIWTEEGYVAMAKDTVHHVRRTDVEHLIRQGFLMHTA</sequence>
<dbReference type="EMBL" id="HBFK01013309">
    <property type="protein sequence ID" value="CAD8741483.1"/>
    <property type="molecule type" value="Transcribed_RNA"/>
</dbReference>
<comment type="similarity">
    <text evidence="2">Belongs to the GINS1/PSF1 family.</text>
</comment>
<evidence type="ECO:0000313" key="7">
    <source>
        <dbReference type="EMBL" id="CAD8741483.1"/>
    </source>
</evidence>
<evidence type="ECO:0000256" key="3">
    <source>
        <dbReference type="ARBA" id="ARBA00022705"/>
    </source>
</evidence>
<dbReference type="EMBL" id="HBFX01021368">
    <property type="protein sequence ID" value="CAD8958456.1"/>
    <property type="molecule type" value="Transcribed_RNA"/>
</dbReference>
<dbReference type="PANTHER" id="PTHR12914:SF2">
    <property type="entry name" value="DNA REPLICATION COMPLEX GINS PROTEIN PSF1"/>
    <property type="match status" value="1"/>
</dbReference>